<name>A0A7W5EQE7_9GAMM</name>
<gene>
    <name evidence="4" type="ORF">FHR97_000347</name>
</gene>
<feature type="transmembrane region" description="Helical" evidence="1">
    <location>
        <begin position="12"/>
        <end position="27"/>
    </location>
</feature>
<feature type="transmembrane region" description="Helical" evidence="1">
    <location>
        <begin position="33"/>
        <end position="53"/>
    </location>
</feature>
<dbReference type="RefSeq" id="WP_183382047.1">
    <property type="nucleotide sequence ID" value="NZ_JACHXR010000001.1"/>
</dbReference>
<feature type="domain" description="SGNH" evidence="3">
    <location>
        <begin position="396"/>
        <end position="661"/>
    </location>
</feature>
<feature type="transmembrane region" description="Helical" evidence="1">
    <location>
        <begin position="74"/>
        <end position="93"/>
    </location>
</feature>
<keyword evidence="1" id="KW-0472">Membrane</keyword>
<keyword evidence="1" id="KW-0812">Transmembrane</keyword>
<evidence type="ECO:0000313" key="5">
    <source>
        <dbReference type="Proteomes" id="UP000518892"/>
    </source>
</evidence>
<dbReference type="PANTHER" id="PTHR23028">
    <property type="entry name" value="ACETYLTRANSFERASE"/>
    <property type="match status" value="1"/>
</dbReference>
<dbReference type="GO" id="GO:0016020">
    <property type="term" value="C:membrane"/>
    <property type="evidence" value="ECO:0007669"/>
    <property type="project" value="TreeGrafter"/>
</dbReference>
<feature type="transmembrane region" description="Helical" evidence="1">
    <location>
        <begin position="348"/>
        <end position="367"/>
    </location>
</feature>
<dbReference type="InterPro" id="IPR043968">
    <property type="entry name" value="SGNH"/>
</dbReference>
<feature type="transmembrane region" description="Helical" evidence="1">
    <location>
        <begin position="189"/>
        <end position="209"/>
    </location>
</feature>
<feature type="transmembrane region" description="Helical" evidence="1">
    <location>
        <begin position="163"/>
        <end position="183"/>
    </location>
</feature>
<feature type="transmembrane region" description="Helical" evidence="1">
    <location>
        <begin position="137"/>
        <end position="156"/>
    </location>
</feature>
<evidence type="ECO:0000259" key="3">
    <source>
        <dbReference type="Pfam" id="PF19040"/>
    </source>
</evidence>
<protein>
    <submittedName>
        <fullName evidence="4">Peptidoglycan/LPS O-acetylase OafA/YrhL</fullName>
    </submittedName>
</protein>
<sequence>MTTNYRPEVDGLRAVAVIPVILFHAGFEWVSGGYVGVDVFFVVSGYLITSIIYGEILKGNFSIVHFYERRARRILPALFFVTLVCLMVAWFWLLPEEFESLSESLIAVNLFVSNIYFWQSLDYFAGPAEMQPFLHTWSLAVEEQFYLFFPLFMLIVARFRHGVMLSIIALGLLGSLLLAEYGASHHPTANFYLLPTRAWELLAGGIIAIYMHDHRIARSWWVSRVGGSFGLALILYAAFAFDETTPFPSLWTVLPVLGASLVILFANGNDVAGRLLSWKPVVGIGLISYSAYLWHQPVFVFAKERSLGPISDGQLLLLSVFSILLAWLSWRFVEQPFRNRRNFTRAQIFKTALVTSCLMIGIGTYGLQAQGIPWRFGEEVERIVNVRMTNSQVPEECHATEGRFLRIDETCEYNENGEKIVVIWGDSHATPLVKPVADRVDTLGMRVKMLVYTNCLPIEGISRFDEPGCGRFNDQVMDYLIGNEDVDMVIMMARYPLQIEGEVFDNGEGGIEDGKIMKAIPMEQESDAYLDDDERIDIVGQRLESTVDRLVNDGKRVVLYYPVPEVGWDVPYLLAKERIYGIERQAPLSTNYERYKERVASSYRQFARVAPHRNILKMEPSALLCDTYLPGRCAAQIEDQIFYYDSNHLSVQGSSLLVDQMFRDMGHRGWMNEQQLKLTQLDE</sequence>
<reference evidence="4 5" key="1">
    <citation type="submission" date="2020-08" db="EMBL/GenBank/DDBJ databases">
        <title>Genomic Encyclopedia of Type Strains, Phase III (KMG-III): the genomes of soil and plant-associated and newly described type strains.</title>
        <authorList>
            <person name="Whitman W."/>
        </authorList>
    </citation>
    <scope>NUCLEOTIDE SEQUENCE [LARGE SCALE GENOMIC DNA]</scope>
    <source>
        <strain evidence="4 5">CECT 7744</strain>
    </source>
</reference>
<evidence type="ECO:0000313" key="4">
    <source>
        <dbReference type="EMBL" id="MBB3229532.1"/>
    </source>
</evidence>
<keyword evidence="1" id="KW-1133">Transmembrane helix</keyword>
<feature type="transmembrane region" description="Helical" evidence="1">
    <location>
        <begin position="315"/>
        <end position="333"/>
    </location>
</feature>
<dbReference type="Proteomes" id="UP000518892">
    <property type="component" value="Unassembled WGS sequence"/>
</dbReference>
<feature type="transmembrane region" description="Helical" evidence="1">
    <location>
        <begin position="221"/>
        <end position="241"/>
    </location>
</feature>
<dbReference type="InterPro" id="IPR002656">
    <property type="entry name" value="Acyl_transf_3_dom"/>
</dbReference>
<proteinExistence type="predicted"/>
<dbReference type="EMBL" id="JACHXR010000001">
    <property type="protein sequence ID" value="MBB3229532.1"/>
    <property type="molecule type" value="Genomic_DNA"/>
</dbReference>
<dbReference type="InterPro" id="IPR050879">
    <property type="entry name" value="Acyltransferase_3"/>
</dbReference>
<organism evidence="4 5">
    <name type="scientific">Halomonas stenophila</name>
    <dbReference type="NCBI Taxonomy" id="795312"/>
    <lineage>
        <taxon>Bacteria</taxon>
        <taxon>Pseudomonadati</taxon>
        <taxon>Pseudomonadota</taxon>
        <taxon>Gammaproteobacteria</taxon>
        <taxon>Oceanospirillales</taxon>
        <taxon>Halomonadaceae</taxon>
        <taxon>Halomonas</taxon>
    </lineage>
</organism>
<accession>A0A7W5EQE7</accession>
<feature type="domain" description="Acyltransferase 3" evidence="2">
    <location>
        <begin position="8"/>
        <end position="330"/>
    </location>
</feature>
<feature type="transmembrane region" description="Helical" evidence="1">
    <location>
        <begin position="247"/>
        <end position="266"/>
    </location>
</feature>
<dbReference type="GO" id="GO:0016747">
    <property type="term" value="F:acyltransferase activity, transferring groups other than amino-acyl groups"/>
    <property type="evidence" value="ECO:0007669"/>
    <property type="project" value="InterPro"/>
</dbReference>
<evidence type="ECO:0000256" key="1">
    <source>
        <dbReference type="SAM" id="Phobius"/>
    </source>
</evidence>
<keyword evidence="5" id="KW-1185">Reference proteome</keyword>
<dbReference type="PANTHER" id="PTHR23028:SF53">
    <property type="entry name" value="ACYL_TRANSF_3 DOMAIN-CONTAINING PROTEIN"/>
    <property type="match status" value="1"/>
</dbReference>
<dbReference type="Pfam" id="PF01757">
    <property type="entry name" value="Acyl_transf_3"/>
    <property type="match status" value="1"/>
</dbReference>
<evidence type="ECO:0000259" key="2">
    <source>
        <dbReference type="Pfam" id="PF01757"/>
    </source>
</evidence>
<dbReference type="AlphaFoldDB" id="A0A7W5EQE7"/>
<dbReference type="GO" id="GO:0009103">
    <property type="term" value="P:lipopolysaccharide biosynthetic process"/>
    <property type="evidence" value="ECO:0007669"/>
    <property type="project" value="TreeGrafter"/>
</dbReference>
<comment type="caution">
    <text evidence="4">The sequence shown here is derived from an EMBL/GenBank/DDBJ whole genome shotgun (WGS) entry which is preliminary data.</text>
</comment>
<dbReference type="Pfam" id="PF19040">
    <property type="entry name" value="SGNH"/>
    <property type="match status" value="1"/>
</dbReference>
<feature type="transmembrane region" description="Helical" evidence="1">
    <location>
        <begin position="278"/>
        <end position="295"/>
    </location>
</feature>